<dbReference type="SUPFAM" id="SSF51182">
    <property type="entry name" value="RmlC-like cupins"/>
    <property type="match status" value="1"/>
</dbReference>
<dbReference type="Gene3D" id="2.60.120.10">
    <property type="entry name" value="Jelly Rolls"/>
    <property type="match status" value="1"/>
</dbReference>
<dbReference type="AlphaFoldDB" id="A0A1B6DA26"/>
<feature type="binding site" evidence="11">
    <location>
        <position position="89"/>
    </location>
    <ligand>
        <name>Fe(2+)</name>
        <dbReference type="ChEBI" id="CHEBI:29033"/>
        <note>for iron-dependent acireductone dioxygenase activity</note>
    </ligand>
</feature>
<evidence type="ECO:0000313" key="12">
    <source>
        <dbReference type="EMBL" id="JAS19866.1"/>
    </source>
</evidence>
<dbReference type="EMBL" id="GEDC01014828">
    <property type="protein sequence ID" value="JAS22470.1"/>
    <property type="molecule type" value="Transcribed_RNA"/>
</dbReference>
<gene>
    <name evidence="13" type="ORF">g.8763</name>
    <name evidence="12" type="ORF">g.8764</name>
</gene>
<dbReference type="GO" id="GO:0019509">
    <property type="term" value="P:L-methionine salvage from methylthioadenosine"/>
    <property type="evidence" value="ECO:0007669"/>
    <property type="project" value="UniProtKB-UniRule"/>
</dbReference>
<keyword evidence="4 11" id="KW-0028">Amino-acid biosynthesis</keyword>
<dbReference type="PANTHER" id="PTHR23418:SF0">
    <property type="entry name" value="ACIREDUCTONE DIOXYGENASE"/>
    <property type="match status" value="1"/>
</dbReference>
<dbReference type="InterPro" id="IPR011051">
    <property type="entry name" value="RmlC_Cupin_sf"/>
</dbReference>
<keyword evidence="6 11" id="KW-0223">Dioxygenase</keyword>
<evidence type="ECO:0000256" key="4">
    <source>
        <dbReference type="ARBA" id="ARBA00022605"/>
    </source>
</evidence>
<dbReference type="GO" id="GO:0005506">
    <property type="term" value="F:iron ion binding"/>
    <property type="evidence" value="ECO:0007669"/>
    <property type="project" value="UniProtKB-UniRule"/>
</dbReference>
<dbReference type="GO" id="GO:0010309">
    <property type="term" value="F:acireductone dioxygenase [iron(II)-requiring] activity"/>
    <property type="evidence" value="ECO:0007669"/>
    <property type="project" value="UniProtKB-UniRule"/>
</dbReference>
<keyword evidence="3 11" id="KW-0533">Nickel</keyword>
<comment type="cofactor">
    <cofactor evidence="11">
        <name>Fe(2+)</name>
        <dbReference type="ChEBI" id="CHEBI:29033"/>
    </cofactor>
    <cofactor evidence="11">
        <name>Ni(2+)</name>
        <dbReference type="ChEBI" id="CHEBI:49786"/>
    </cofactor>
    <text evidence="11">Binds either 1 Fe or Ni cation per monomer. Iron-binding promotes an acireductone dioxygenase reaction producing 2-keto-4-methylthiobutyrate, while nickel-binding promotes an acireductone dioxygenase reaction producing 3-(methylsulfanyl)propanoate.</text>
</comment>
<feature type="binding site" evidence="11">
    <location>
        <position position="89"/>
    </location>
    <ligand>
        <name>Ni(2+)</name>
        <dbReference type="ChEBI" id="CHEBI:49786"/>
        <note>for nickel-dependent acireductone dioxygenase activity</note>
    </ligand>
</feature>
<proteinExistence type="inferred from homology"/>
<dbReference type="CDD" id="cd02232">
    <property type="entry name" value="cupin_ARD"/>
    <property type="match status" value="1"/>
</dbReference>
<evidence type="ECO:0000256" key="9">
    <source>
        <dbReference type="ARBA" id="ARBA00023167"/>
    </source>
</evidence>
<evidence type="ECO:0000256" key="5">
    <source>
        <dbReference type="ARBA" id="ARBA00022723"/>
    </source>
</evidence>
<evidence type="ECO:0000256" key="7">
    <source>
        <dbReference type="ARBA" id="ARBA00023002"/>
    </source>
</evidence>
<feature type="binding site" evidence="11">
    <location>
        <position position="87"/>
    </location>
    <ligand>
        <name>Fe(2+)</name>
        <dbReference type="ChEBI" id="CHEBI:29033"/>
        <note>for iron-dependent acireductone dioxygenase activity</note>
    </ligand>
</feature>
<dbReference type="EC" id="1.13.11.54" evidence="11"/>
<comment type="function">
    <text evidence="11">Catalyzes 2 different reactions between oxygen and the acireductone 1,2-dihydroxy-3-keto-5-methylthiopentene (DHK-MTPene) depending upon the metal bound in the active site. Fe-containing acireductone dioxygenase (Fe-ARD) produces formate and 2-keto-4-methylthiobutyrate (KMTB), the alpha-ketoacid precursor of methionine in the methionine recycle pathway. Ni-containing acireductone dioxygenase (Ni-ARD) produces methylthiopropionate, carbon monoxide and formate, and does not lie on the methionine recycle pathway.</text>
</comment>
<evidence type="ECO:0000256" key="2">
    <source>
        <dbReference type="ARBA" id="ARBA00022490"/>
    </source>
</evidence>
<dbReference type="HAMAP" id="MF_03154">
    <property type="entry name" value="Salvage_MtnD_euk"/>
    <property type="match status" value="1"/>
</dbReference>
<dbReference type="EMBL" id="GEDC01017432">
    <property type="protein sequence ID" value="JAS19866.1"/>
    <property type="molecule type" value="Transcribed_RNA"/>
</dbReference>
<keyword evidence="10 11" id="KW-0539">Nucleus</keyword>
<dbReference type="FunFam" id="2.60.120.10:FF:000099">
    <property type="entry name" value="1,2-dihydroxy-3-keto-5-methylthiopentene dioxygenase"/>
    <property type="match status" value="1"/>
</dbReference>
<organism evidence="13">
    <name type="scientific">Clastoptera arizonana</name>
    <name type="common">Arizona spittle bug</name>
    <dbReference type="NCBI Taxonomy" id="38151"/>
    <lineage>
        <taxon>Eukaryota</taxon>
        <taxon>Metazoa</taxon>
        <taxon>Ecdysozoa</taxon>
        <taxon>Arthropoda</taxon>
        <taxon>Hexapoda</taxon>
        <taxon>Insecta</taxon>
        <taxon>Pterygota</taxon>
        <taxon>Neoptera</taxon>
        <taxon>Paraneoptera</taxon>
        <taxon>Hemiptera</taxon>
        <taxon>Auchenorrhyncha</taxon>
        <taxon>Cercopoidea</taxon>
        <taxon>Clastopteridae</taxon>
        <taxon>Clastoptera</taxon>
    </lineage>
</organism>
<evidence type="ECO:0000256" key="11">
    <source>
        <dbReference type="HAMAP-Rule" id="MF_03154"/>
    </source>
</evidence>
<feature type="binding site" evidence="11">
    <location>
        <position position="87"/>
    </location>
    <ligand>
        <name>Ni(2+)</name>
        <dbReference type="ChEBI" id="CHEBI:49786"/>
        <note>for nickel-dependent acireductone dioxygenase activity</note>
    </ligand>
</feature>
<evidence type="ECO:0000256" key="6">
    <source>
        <dbReference type="ARBA" id="ARBA00022964"/>
    </source>
</evidence>
<keyword evidence="9 11" id="KW-0486">Methionine biosynthesis</keyword>
<comment type="pathway">
    <text evidence="11">Amino-acid biosynthesis; L-methionine biosynthesis via salvage pathway; L-methionine from S-methyl-5-thio-alpha-D-ribose 1-phosphate: step 5/6.</text>
</comment>
<feature type="binding site" evidence="11">
    <location>
        <position position="93"/>
    </location>
    <ligand>
        <name>Fe(2+)</name>
        <dbReference type="ChEBI" id="CHEBI:29033"/>
        <note>for iron-dependent acireductone dioxygenase activity</note>
    </ligand>
</feature>
<comment type="similarity">
    <text evidence="11">Belongs to the acireductone dioxygenase (ARD) family.</text>
</comment>
<evidence type="ECO:0000256" key="1">
    <source>
        <dbReference type="ARBA" id="ARBA00000428"/>
    </source>
</evidence>
<dbReference type="GO" id="GO:0016151">
    <property type="term" value="F:nickel cation binding"/>
    <property type="evidence" value="ECO:0007669"/>
    <property type="project" value="UniProtKB-UniRule"/>
</dbReference>
<dbReference type="UniPathway" id="UPA00904">
    <property type="reaction ID" value="UER00878"/>
</dbReference>
<comment type="catalytic activity">
    <reaction evidence="1 11">
        <text>1,2-dihydroxy-5-(methylsulfanyl)pent-1-en-3-one + O2 = 4-methylsulfanyl-2-oxobutanoate + formate + 2 H(+)</text>
        <dbReference type="Rhea" id="RHEA:24504"/>
        <dbReference type="ChEBI" id="CHEBI:15378"/>
        <dbReference type="ChEBI" id="CHEBI:15379"/>
        <dbReference type="ChEBI" id="CHEBI:15740"/>
        <dbReference type="ChEBI" id="CHEBI:16723"/>
        <dbReference type="ChEBI" id="CHEBI:49252"/>
        <dbReference type="EC" id="1.13.11.54"/>
    </reaction>
</comment>
<dbReference type="InterPro" id="IPR014710">
    <property type="entry name" value="RmlC-like_jellyroll"/>
</dbReference>
<dbReference type="Pfam" id="PF03079">
    <property type="entry name" value="ARD"/>
    <property type="match status" value="1"/>
</dbReference>
<dbReference type="InterPro" id="IPR027496">
    <property type="entry name" value="ARD_euk"/>
</dbReference>
<dbReference type="GO" id="GO:0010308">
    <property type="term" value="F:acireductone dioxygenase (Ni2+-requiring) activity"/>
    <property type="evidence" value="ECO:0007669"/>
    <property type="project" value="UniProtKB-UniRule"/>
</dbReference>
<sequence>MVKAWYLDTGDIKEQQINGDNVITSIDLKTLYEKSGVEYYKIENLYNDELLENIKQERNYNYEDEINISREGLKDFDKMVKNFYTEHLHEDEEIRLVLDGSGFFDVRDINDKWVRIEVIPGDLLILPGGIYHRFSLGAEEYVKLTRLFVNEPIWTAHNRPEADNLECRKLYINKLKY</sequence>
<feature type="binding site" evidence="11">
    <location>
        <position position="132"/>
    </location>
    <ligand>
        <name>Ni(2+)</name>
        <dbReference type="ChEBI" id="CHEBI:49786"/>
        <note>for nickel-dependent acireductone dioxygenase activity</note>
    </ligand>
</feature>
<keyword evidence="5 11" id="KW-0479">Metal-binding</keyword>
<reference evidence="13" key="1">
    <citation type="submission" date="2015-12" db="EMBL/GenBank/DDBJ databases">
        <title>De novo transcriptome assembly of four potential Pierce s Disease insect vectors from Arizona vineyards.</title>
        <authorList>
            <person name="Tassone E.E."/>
        </authorList>
    </citation>
    <scope>NUCLEOTIDE SEQUENCE</scope>
</reference>
<dbReference type="PANTHER" id="PTHR23418">
    <property type="entry name" value="ACIREDUCTONE DIOXYGENASE"/>
    <property type="match status" value="1"/>
</dbReference>
<evidence type="ECO:0000256" key="8">
    <source>
        <dbReference type="ARBA" id="ARBA00023004"/>
    </source>
</evidence>
<feature type="binding site" evidence="11">
    <location>
        <position position="93"/>
    </location>
    <ligand>
        <name>Ni(2+)</name>
        <dbReference type="ChEBI" id="CHEBI:49786"/>
        <note>for nickel-dependent acireductone dioxygenase activity</note>
    </ligand>
</feature>
<dbReference type="GO" id="GO:0005737">
    <property type="term" value="C:cytoplasm"/>
    <property type="evidence" value="ECO:0007669"/>
    <property type="project" value="UniProtKB-SubCell"/>
</dbReference>
<keyword evidence="8 11" id="KW-0408">Iron</keyword>
<evidence type="ECO:0000313" key="13">
    <source>
        <dbReference type="EMBL" id="JAS22470.1"/>
    </source>
</evidence>
<protein>
    <recommendedName>
        <fullName evidence="11">Acireductone dioxygenase</fullName>
    </recommendedName>
    <alternativeName>
        <fullName evidence="11">Acireductone dioxygenase (Fe(2+)-requiring)</fullName>
        <shortName evidence="11">ARD'</shortName>
        <shortName evidence="11">Fe-ARD</shortName>
        <ecNumber evidence="11">1.13.11.54</ecNumber>
    </alternativeName>
    <alternativeName>
        <fullName evidence="11">Acireductone dioxygenase (Ni(2+)-requiring)</fullName>
        <shortName evidence="11">ARD</shortName>
        <shortName evidence="11">Ni-ARD</shortName>
        <ecNumber evidence="11">1.13.11.53</ecNumber>
    </alternativeName>
</protein>
<keyword evidence="2 11" id="KW-0963">Cytoplasm</keyword>
<feature type="binding site" evidence="11">
    <location>
        <position position="132"/>
    </location>
    <ligand>
        <name>Fe(2+)</name>
        <dbReference type="ChEBI" id="CHEBI:29033"/>
        <note>for iron-dependent acireductone dioxygenase activity</note>
    </ligand>
</feature>
<accession>A0A1B6DA26</accession>
<comment type="catalytic activity">
    <reaction evidence="11">
        <text>1,2-dihydroxy-5-(methylsulfanyl)pent-1-en-3-one + O2 = 3-(methylsulfanyl)propanoate + CO + formate + 2 H(+)</text>
        <dbReference type="Rhea" id="RHEA:14161"/>
        <dbReference type="ChEBI" id="CHEBI:15378"/>
        <dbReference type="ChEBI" id="CHEBI:15379"/>
        <dbReference type="ChEBI" id="CHEBI:15740"/>
        <dbReference type="ChEBI" id="CHEBI:17245"/>
        <dbReference type="ChEBI" id="CHEBI:49016"/>
        <dbReference type="ChEBI" id="CHEBI:49252"/>
        <dbReference type="EC" id="1.13.11.53"/>
    </reaction>
</comment>
<dbReference type="InterPro" id="IPR004313">
    <property type="entry name" value="ARD"/>
</dbReference>
<evidence type="ECO:0000256" key="3">
    <source>
        <dbReference type="ARBA" id="ARBA00022596"/>
    </source>
</evidence>
<dbReference type="GO" id="GO:0005634">
    <property type="term" value="C:nucleus"/>
    <property type="evidence" value="ECO:0007669"/>
    <property type="project" value="UniProtKB-SubCell"/>
</dbReference>
<keyword evidence="7 11" id="KW-0560">Oxidoreductase</keyword>
<comment type="subcellular location">
    <subcellularLocation>
        <location evidence="11">Cytoplasm</location>
    </subcellularLocation>
    <subcellularLocation>
        <location evidence="11">Nucleus</location>
    </subcellularLocation>
</comment>
<dbReference type="EC" id="1.13.11.53" evidence="11"/>
<evidence type="ECO:0000256" key="10">
    <source>
        <dbReference type="ARBA" id="ARBA00023242"/>
    </source>
</evidence>
<name>A0A1B6DA26_9HEMI</name>